<feature type="region of interest" description="Disordered" evidence="8">
    <location>
        <begin position="347"/>
        <end position="366"/>
    </location>
</feature>
<feature type="compositionally biased region" description="Polar residues" evidence="8">
    <location>
        <begin position="849"/>
        <end position="860"/>
    </location>
</feature>
<protein>
    <recommendedName>
        <fullName evidence="9">BHLH domain-containing protein</fullName>
    </recommendedName>
</protein>
<dbReference type="PANTHER" id="PTHR15741:SF37">
    <property type="entry name" value="LD38259P"/>
    <property type="match status" value="1"/>
</dbReference>
<feature type="coiled-coil region" evidence="7">
    <location>
        <begin position="708"/>
        <end position="735"/>
    </location>
</feature>
<proteinExistence type="predicted"/>
<feature type="domain" description="BHLH" evidence="9">
    <location>
        <begin position="657"/>
        <end position="711"/>
    </location>
</feature>
<evidence type="ECO:0000256" key="3">
    <source>
        <dbReference type="ARBA" id="ARBA00023015"/>
    </source>
</evidence>
<feature type="region of interest" description="Disordered" evidence="8">
    <location>
        <begin position="846"/>
        <end position="883"/>
    </location>
</feature>
<dbReference type="CDD" id="cd11405">
    <property type="entry name" value="bHLHzip_MLXIP_like"/>
    <property type="match status" value="1"/>
</dbReference>
<keyword evidence="6" id="KW-0539">Nucleus</keyword>
<accession>A0A8S1CPA3</accession>
<feature type="compositionally biased region" description="Polar residues" evidence="8">
    <location>
        <begin position="477"/>
        <end position="492"/>
    </location>
</feature>
<gene>
    <name evidence="10" type="ORF">CLODIP_2_CD13270</name>
</gene>
<dbReference type="Proteomes" id="UP000494165">
    <property type="component" value="Unassembled WGS sequence"/>
</dbReference>
<name>A0A8S1CPA3_9INSE</name>
<evidence type="ECO:0000259" key="9">
    <source>
        <dbReference type="PROSITE" id="PS50888"/>
    </source>
</evidence>
<dbReference type="InterPro" id="IPR036638">
    <property type="entry name" value="HLH_DNA-bd_sf"/>
</dbReference>
<dbReference type="OrthoDB" id="6022628at2759"/>
<dbReference type="GO" id="GO:0000978">
    <property type="term" value="F:RNA polymerase II cis-regulatory region sequence-specific DNA binding"/>
    <property type="evidence" value="ECO:0007669"/>
    <property type="project" value="TreeGrafter"/>
</dbReference>
<feature type="region of interest" description="Disordered" evidence="8">
    <location>
        <begin position="71"/>
        <end position="90"/>
    </location>
</feature>
<dbReference type="FunFam" id="4.10.280.10:FF:000028">
    <property type="entry name" value="MLX interacting protein like"/>
    <property type="match status" value="1"/>
</dbReference>
<feature type="region of interest" description="Disordered" evidence="8">
    <location>
        <begin position="436"/>
        <end position="492"/>
    </location>
</feature>
<dbReference type="AlphaFoldDB" id="A0A8S1CPA3"/>
<reference evidence="10 11" key="1">
    <citation type="submission" date="2020-04" db="EMBL/GenBank/DDBJ databases">
        <authorList>
            <person name="Alioto T."/>
            <person name="Alioto T."/>
            <person name="Gomez Garrido J."/>
        </authorList>
    </citation>
    <scope>NUCLEOTIDE SEQUENCE [LARGE SCALE GENOMIC DNA]</scope>
</reference>
<evidence type="ECO:0000256" key="8">
    <source>
        <dbReference type="SAM" id="MobiDB-lite"/>
    </source>
</evidence>
<dbReference type="SUPFAM" id="SSF47459">
    <property type="entry name" value="HLH, helix-loop-helix DNA-binding domain"/>
    <property type="match status" value="1"/>
</dbReference>
<feature type="compositionally biased region" description="Polar residues" evidence="8">
    <location>
        <begin position="591"/>
        <end position="604"/>
    </location>
</feature>
<feature type="compositionally biased region" description="Low complexity" evidence="8">
    <location>
        <begin position="861"/>
        <end position="883"/>
    </location>
</feature>
<evidence type="ECO:0000256" key="1">
    <source>
        <dbReference type="ARBA" id="ARBA00004123"/>
    </source>
</evidence>
<dbReference type="EMBL" id="CADEPI010000071">
    <property type="protein sequence ID" value="CAB3372285.1"/>
    <property type="molecule type" value="Genomic_DNA"/>
</dbReference>
<dbReference type="InterPro" id="IPR052207">
    <property type="entry name" value="Max-like/E-box_TFs"/>
</dbReference>
<keyword evidence="2" id="KW-0597">Phosphoprotein</keyword>
<feature type="compositionally biased region" description="Low complexity" evidence="8">
    <location>
        <begin position="609"/>
        <end position="619"/>
    </location>
</feature>
<evidence type="ECO:0000256" key="2">
    <source>
        <dbReference type="ARBA" id="ARBA00022553"/>
    </source>
</evidence>
<organism evidence="10 11">
    <name type="scientific">Cloeon dipterum</name>
    <dbReference type="NCBI Taxonomy" id="197152"/>
    <lineage>
        <taxon>Eukaryota</taxon>
        <taxon>Metazoa</taxon>
        <taxon>Ecdysozoa</taxon>
        <taxon>Arthropoda</taxon>
        <taxon>Hexapoda</taxon>
        <taxon>Insecta</taxon>
        <taxon>Pterygota</taxon>
        <taxon>Palaeoptera</taxon>
        <taxon>Ephemeroptera</taxon>
        <taxon>Pisciforma</taxon>
        <taxon>Baetidae</taxon>
        <taxon>Cloeon</taxon>
    </lineage>
</organism>
<evidence type="ECO:0000313" key="10">
    <source>
        <dbReference type="EMBL" id="CAB3372285.1"/>
    </source>
</evidence>
<dbReference type="PANTHER" id="PTHR15741">
    <property type="entry name" value="BASIC HELIX-LOOP-HELIX ZIP TRANSCRIPTION FACTOR"/>
    <property type="match status" value="1"/>
</dbReference>
<feature type="region of interest" description="Disordered" evidence="8">
    <location>
        <begin position="591"/>
        <end position="643"/>
    </location>
</feature>
<keyword evidence="5" id="KW-0804">Transcription</keyword>
<keyword evidence="4" id="KW-0238">DNA-binding</keyword>
<feature type="compositionally biased region" description="Low complexity" evidence="8">
    <location>
        <begin position="526"/>
        <end position="539"/>
    </location>
</feature>
<evidence type="ECO:0000256" key="6">
    <source>
        <dbReference type="ARBA" id="ARBA00023242"/>
    </source>
</evidence>
<dbReference type="SMART" id="SM00353">
    <property type="entry name" value="HLH"/>
    <property type="match status" value="1"/>
</dbReference>
<dbReference type="GO" id="GO:0046983">
    <property type="term" value="F:protein dimerization activity"/>
    <property type="evidence" value="ECO:0007669"/>
    <property type="project" value="InterPro"/>
</dbReference>
<dbReference type="GO" id="GO:0005634">
    <property type="term" value="C:nucleus"/>
    <property type="evidence" value="ECO:0007669"/>
    <property type="project" value="UniProtKB-SubCell"/>
</dbReference>
<comment type="caution">
    <text evidence="10">The sequence shown here is derived from an EMBL/GenBank/DDBJ whole genome shotgun (WGS) entry which is preliminary data.</text>
</comment>
<keyword evidence="3" id="KW-0805">Transcription regulation</keyword>
<dbReference type="Gene3D" id="4.10.280.10">
    <property type="entry name" value="Helix-loop-helix DNA-binding domain"/>
    <property type="match status" value="1"/>
</dbReference>
<evidence type="ECO:0000313" key="11">
    <source>
        <dbReference type="Proteomes" id="UP000494165"/>
    </source>
</evidence>
<dbReference type="PROSITE" id="PS50888">
    <property type="entry name" value="BHLH"/>
    <property type="match status" value="1"/>
</dbReference>
<feature type="compositionally biased region" description="Low complexity" evidence="8">
    <location>
        <begin position="347"/>
        <end position="358"/>
    </location>
</feature>
<sequence length="883" mass="98461">MQCGDLMYRRAPIMTRGSSQAAATDKAAASSSTREAIHSGHFMVSDFEAEAQDDEDLVAVPVDDDESRHAIVPAPVDPAPGTAGQRNAPRTSARGDLKVSLFIDSSLTKLFQCMTVAYRQKLTSPKWNRFKGIRIRWKDKIRLNNVIWRCWHMQFIRKENTFVCQFASPLDHDMHNKPEAVVLEGKYWKRKLATVTAEYKKWRMFYKNKIMGWTPKDGDHLLGDIDMLEWNPDSNESGNPMMVDEDYMDLMSDTLFSSIAQQPFPFPNPREIARAGLAEFIQPGLVQLQPNIDDYMDTIEPLHSLHELLNSSSKLASVPEEPNSLNALESNLFRPEAPRNMDLTQNTSLASQSQTQSSHNDSFPDISLQYSNKIFGDSPNFISSRQQQQSPAQQNQPFFFTAQDPMINQNQLPAQAQTIALTPQLSALLQESPAQNVQDHNQLGPATSSKPVQVSKSGNQGSFAVPNMNKVKRRSHSGSSLLTNTSTPRMTSQLSMSSINLTTSQTQPNAVTTDGNALLAQLLQPVQPQQQQQPSQQPQTYYNKPILPAPSPQQTQILTPVLVSPLALTMPGVKTTSPDLSRTSHQLANLQPKPSQNQLSGNQNDLRETASTSAVTSASFNVSPLSPPKSFRPKNDQERTQYKNFGTPREALFKNEMRRVCHINAEQKRRCNIQSGFQTLQSLIPQISQSPSAKLSKAALLHKGAEYIKQLRQDRNNLKDEIALLRSEIDSLNTSISNVQALLPASGAPVSHQRATRMMEMFDDYVRVCTLQNWKFWVFSFLMRPLLVSYSATVSTANLDEMVRTVMQWVEQHCTLSELRPAVLNALKNICTATDILTDPSKLPEQATRAVTEQQQQYGHSSSSAGPSSPQSPLGGTLSYSLH</sequence>
<dbReference type="GO" id="GO:0000981">
    <property type="term" value="F:DNA-binding transcription factor activity, RNA polymerase II-specific"/>
    <property type="evidence" value="ECO:0007669"/>
    <property type="project" value="TreeGrafter"/>
</dbReference>
<evidence type="ECO:0000256" key="4">
    <source>
        <dbReference type="ARBA" id="ARBA00023125"/>
    </source>
</evidence>
<dbReference type="Pfam" id="PF00010">
    <property type="entry name" value="HLH"/>
    <property type="match status" value="1"/>
</dbReference>
<dbReference type="CDD" id="cd21739">
    <property type="entry name" value="NES2-NLS_ChREBP-like"/>
    <property type="match status" value="1"/>
</dbReference>
<feature type="compositionally biased region" description="Polar residues" evidence="8">
    <location>
        <begin position="436"/>
        <end position="462"/>
    </location>
</feature>
<feature type="region of interest" description="Disordered" evidence="8">
    <location>
        <begin position="526"/>
        <end position="552"/>
    </location>
</feature>
<keyword evidence="11" id="KW-1185">Reference proteome</keyword>
<keyword evidence="7" id="KW-0175">Coiled coil</keyword>
<evidence type="ECO:0000256" key="5">
    <source>
        <dbReference type="ARBA" id="ARBA00023163"/>
    </source>
</evidence>
<comment type="subcellular location">
    <subcellularLocation>
        <location evidence="1">Nucleus</location>
    </subcellularLocation>
</comment>
<evidence type="ECO:0000256" key="7">
    <source>
        <dbReference type="SAM" id="Coils"/>
    </source>
</evidence>
<dbReference type="InterPro" id="IPR011598">
    <property type="entry name" value="bHLH_dom"/>
</dbReference>